<sequence>MSQYIFNFFGHRSNPPIGLRKLLVLGNETHVHIIKLNVIGGNLLVTTRASCLNINQHRVHLFTSFVERELQPTHSQDCFSRQHGSLRIACPIEDRRNLNVLLNRLGSLLDWTPSRMKKKMKALHLRLAATPEEDLEELLPENTSRLRGSVANQTLTLANSLFNNRRGLQNFLGSILVDLSAQVLLLIDLHSHAFATSERPRAAGATPTCHQLVAIFLFIPLEHLG</sequence>
<organism evidence="1 2">
    <name type="scientific">Hibiscus sabdariffa</name>
    <name type="common">roselle</name>
    <dbReference type="NCBI Taxonomy" id="183260"/>
    <lineage>
        <taxon>Eukaryota</taxon>
        <taxon>Viridiplantae</taxon>
        <taxon>Streptophyta</taxon>
        <taxon>Embryophyta</taxon>
        <taxon>Tracheophyta</taxon>
        <taxon>Spermatophyta</taxon>
        <taxon>Magnoliopsida</taxon>
        <taxon>eudicotyledons</taxon>
        <taxon>Gunneridae</taxon>
        <taxon>Pentapetalae</taxon>
        <taxon>rosids</taxon>
        <taxon>malvids</taxon>
        <taxon>Malvales</taxon>
        <taxon>Malvaceae</taxon>
        <taxon>Malvoideae</taxon>
        <taxon>Hibiscus</taxon>
    </lineage>
</organism>
<dbReference type="EMBL" id="JBBPBM010000213">
    <property type="protein sequence ID" value="KAK8500646.1"/>
    <property type="molecule type" value="Genomic_DNA"/>
</dbReference>
<comment type="caution">
    <text evidence="1">The sequence shown here is derived from an EMBL/GenBank/DDBJ whole genome shotgun (WGS) entry which is preliminary data.</text>
</comment>
<protein>
    <submittedName>
        <fullName evidence="1">Uncharacterized protein</fullName>
    </submittedName>
</protein>
<evidence type="ECO:0000313" key="1">
    <source>
        <dbReference type="EMBL" id="KAK8500646.1"/>
    </source>
</evidence>
<proteinExistence type="predicted"/>
<accession>A0ABR2B1L7</accession>
<evidence type="ECO:0000313" key="2">
    <source>
        <dbReference type="Proteomes" id="UP001472677"/>
    </source>
</evidence>
<keyword evidence="2" id="KW-1185">Reference proteome</keyword>
<dbReference type="Proteomes" id="UP001472677">
    <property type="component" value="Unassembled WGS sequence"/>
</dbReference>
<gene>
    <name evidence="1" type="ORF">V6N12_020338</name>
</gene>
<name>A0ABR2B1L7_9ROSI</name>
<reference evidence="1 2" key="1">
    <citation type="journal article" date="2024" name="G3 (Bethesda)">
        <title>Genome assembly of Hibiscus sabdariffa L. provides insights into metabolisms of medicinal natural products.</title>
        <authorList>
            <person name="Kim T."/>
        </authorList>
    </citation>
    <scope>NUCLEOTIDE SEQUENCE [LARGE SCALE GENOMIC DNA]</scope>
    <source>
        <strain evidence="1">TK-2024</strain>
        <tissue evidence="1">Old leaves</tissue>
    </source>
</reference>